<dbReference type="InterPro" id="IPR029063">
    <property type="entry name" value="SAM-dependent_MTases_sf"/>
</dbReference>
<evidence type="ECO:0000256" key="5">
    <source>
        <dbReference type="SAM" id="MobiDB-lite"/>
    </source>
</evidence>
<dbReference type="PANTHER" id="PTHR44307">
    <property type="entry name" value="PHOSPHOETHANOLAMINE METHYLTRANSFERASE"/>
    <property type="match status" value="1"/>
</dbReference>
<sequence>MSDRNGNDHAGAPRIKLKTRLHAWWEGYDLSGLKGRGGEEEAGKPQAAAASQPAAPGHGPGMNRWGKPLWTATRIEVAEKLWGEGFNTPGGHDHIPYLVKPLGLNPAMSVLDLSAGLGGTSRTMASKYGCWVTGLEASEPLAKEGMIRSFKEGLEKKAPIETYDPENFSYPKRVDAIVYKEGMFSVSGKDQLFDGMELALKPRGHLLMTDYVIDPALAGARAVQVWCDKEPMQPHLWSKDQMAAAFAQRNLDLRIAEDITDTHRGLILSAIQGLVEHLERHHLDHETKLAVMDEVELWVRRISAIEAGMRVCRFYALKPAE</sequence>
<organism evidence="6 7">
    <name type="scientific">Azospirillum isscasi</name>
    <dbReference type="NCBI Taxonomy" id="3053926"/>
    <lineage>
        <taxon>Bacteria</taxon>
        <taxon>Pseudomonadati</taxon>
        <taxon>Pseudomonadota</taxon>
        <taxon>Alphaproteobacteria</taxon>
        <taxon>Rhodospirillales</taxon>
        <taxon>Azospirillaceae</taxon>
        <taxon>Azospirillum</taxon>
    </lineage>
</organism>
<dbReference type="CDD" id="cd02440">
    <property type="entry name" value="AdoMet_MTases"/>
    <property type="match status" value="1"/>
</dbReference>
<comment type="pathway">
    <text evidence="1">Lipid metabolism.</text>
</comment>
<dbReference type="RefSeq" id="WP_306708173.1">
    <property type="nucleotide sequence ID" value="NZ_JAUJFI010000085.1"/>
</dbReference>
<accession>A0ABU0WJL4</accession>
<evidence type="ECO:0000313" key="7">
    <source>
        <dbReference type="Proteomes" id="UP001227317"/>
    </source>
</evidence>
<dbReference type="GO" id="GO:0032259">
    <property type="term" value="P:methylation"/>
    <property type="evidence" value="ECO:0007669"/>
    <property type="project" value="UniProtKB-KW"/>
</dbReference>
<reference evidence="6 7" key="1">
    <citation type="submission" date="2023-06" db="EMBL/GenBank/DDBJ databases">
        <title>Azospirillum isscasensis sp.nov, a bacterium isolated from rhizosphere soil of rice.</title>
        <authorList>
            <person name="Wang H."/>
        </authorList>
    </citation>
    <scope>NUCLEOTIDE SEQUENCE [LARGE SCALE GENOMIC DNA]</scope>
    <source>
        <strain evidence="6 7">C340-1</strain>
    </source>
</reference>
<comment type="caution">
    <text evidence="6">The sequence shown here is derived from an EMBL/GenBank/DDBJ whole genome shotgun (WGS) entry which is preliminary data.</text>
</comment>
<name>A0ABU0WJL4_9PROT</name>
<proteinExistence type="predicted"/>
<evidence type="ECO:0000313" key="6">
    <source>
        <dbReference type="EMBL" id="MDQ2104415.1"/>
    </source>
</evidence>
<dbReference type="Proteomes" id="UP001227317">
    <property type="component" value="Unassembled WGS sequence"/>
</dbReference>
<keyword evidence="3 6" id="KW-0808">Transferase</keyword>
<dbReference type="Gene3D" id="3.40.50.150">
    <property type="entry name" value="Vaccinia Virus protein VP39"/>
    <property type="match status" value="1"/>
</dbReference>
<dbReference type="PANTHER" id="PTHR44307:SF2">
    <property type="entry name" value="PHOSPHOETHANOLAMINE METHYLTRANSFERASE ISOFORM X1"/>
    <property type="match status" value="1"/>
</dbReference>
<keyword evidence="7" id="KW-1185">Reference proteome</keyword>
<dbReference type="EMBL" id="JAUJFI010000085">
    <property type="protein sequence ID" value="MDQ2104415.1"/>
    <property type="molecule type" value="Genomic_DNA"/>
</dbReference>
<evidence type="ECO:0000256" key="4">
    <source>
        <dbReference type="ARBA" id="ARBA00025707"/>
    </source>
</evidence>
<dbReference type="SUPFAM" id="SSF53335">
    <property type="entry name" value="S-adenosyl-L-methionine-dependent methyltransferases"/>
    <property type="match status" value="1"/>
</dbReference>
<dbReference type="EC" id="2.1.1.-" evidence="6"/>
<feature type="compositionally biased region" description="Low complexity" evidence="5">
    <location>
        <begin position="44"/>
        <end position="57"/>
    </location>
</feature>
<evidence type="ECO:0000256" key="3">
    <source>
        <dbReference type="ARBA" id="ARBA00022679"/>
    </source>
</evidence>
<keyword evidence="2 6" id="KW-0489">Methyltransferase</keyword>
<gene>
    <name evidence="6" type="ORF">QSG27_17070</name>
</gene>
<dbReference type="GO" id="GO:0008168">
    <property type="term" value="F:methyltransferase activity"/>
    <property type="evidence" value="ECO:0007669"/>
    <property type="project" value="UniProtKB-KW"/>
</dbReference>
<evidence type="ECO:0000256" key="2">
    <source>
        <dbReference type="ARBA" id="ARBA00022603"/>
    </source>
</evidence>
<feature type="region of interest" description="Disordered" evidence="5">
    <location>
        <begin position="36"/>
        <end position="66"/>
    </location>
</feature>
<dbReference type="Pfam" id="PF02353">
    <property type="entry name" value="CMAS"/>
    <property type="match status" value="1"/>
</dbReference>
<evidence type="ECO:0000256" key="1">
    <source>
        <dbReference type="ARBA" id="ARBA00005189"/>
    </source>
</evidence>
<comment type="pathway">
    <text evidence="4">Phospholipid metabolism.</text>
</comment>
<protein>
    <submittedName>
        <fullName evidence="6">Class I SAM-dependent methyltransferase</fullName>
        <ecNumber evidence="6">2.1.1.-</ecNumber>
    </submittedName>
</protein>